<feature type="transmembrane region" description="Helical" evidence="3">
    <location>
        <begin position="67"/>
        <end position="87"/>
    </location>
</feature>
<dbReference type="PANTHER" id="PTHR45138">
    <property type="entry name" value="REGULATORY COMPONENTS OF SENSORY TRANSDUCTION SYSTEM"/>
    <property type="match status" value="1"/>
</dbReference>
<evidence type="ECO:0000256" key="2">
    <source>
        <dbReference type="ARBA" id="ARBA00034247"/>
    </source>
</evidence>
<feature type="transmembrane region" description="Helical" evidence="3">
    <location>
        <begin position="150"/>
        <end position="170"/>
    </location>
</feature>
<protein>
    <recommendedName>
        <fullName evidence="1">diguanylate cyclase</fullName>
        <ecNumber evidence="1">2.7.7.65</ecNumber>
    </recommendedName>
</protein>
<dbReference type="SUPFAM" id="SSF55073">
    <property type="entry name" value="Nucleotide cyclase"/>
    <property type="match status" value="1"/>
</dbReference>
<dbReference type="CDD" id="cd01949">
    <property type="entry name" value="GGDEF"/>
    <property type="match status" value="1"/>
</dbReference>
<dbReference type="EC" id="2.7.7.65" evidence="1"/>
<feature type="transmembrane region" description="Helical" evidence="3">
    <location>
        <begin position="7"/>
        <end position="29"/>
    </location>
</feature>
<dbReference type="InterPro" id="IPR050469">
    <property type="entry name" value="Diguanylate_Cyclase"/>
</dbReference>
<proteinExistence type="predicted"/>
<name>A0ABW0NWM3_9HYPH</name>
<comment type="catalytic activity">
    <reaction evidence="2">
        <text>2 GTP = 3',3'-c-di-GMP + 2 diphosphate</text>
        <dbReference type="Rhea" id="RHEA:24898"/>
        <dbReference type="ChEBI" id="CHEBI:33019"/>
        <dbReference type="ChEBI" id="CHEBI:37565"/>
        <dbReference type="ChEBI" id="CHEBI:58805"/>
        <dbReference type="EC" id="2.7.7.65"/>
    </reaction>
</comment>
<dbReference type="PANTHER" id="PTHR45138:SF9">
    <property type="entry name" value="DIGUANYLATE CYCLASE DGCM-RELATED"/>
    <property type="match status" value="1"/>
</dbReference>
<dbReference type="InterPro" id="IPR000160">
    <property type="entry name" value="GGDEF_dom"/>
</dbReference>
<dbReference type="Proteomes" id="UP001596060">
    <property type="component" value="Unassembled WGS sequence"/>
</dbReference>
<keyword evidence="3" id="KW-0812">Transmembrane</keyword>
<gene>
    <name evidence="5" type="ORF">ACFPN9_05780</name>
</gene>
<evidence type="ECO:0000313" key="5">
    <source>
        <dbReference type="EMBL" id="MFC5504764.1"/>
    </source>
</evidence>
<evidence type="ECO:0000256" key="1">
    <source>
        <dbReference type="ARBA" id="ARBA00012528"/>
    </source>
</evidence>
<dbReference type="SMART" id="SM00267">
    <property type="entry name" value="GGDEF"/>
    <property type="match status" value="1"/>
</dbReference>
<evidence type="ECO:0000259" key="4">
    <source>
        <dbReference type="PROSITE" id="PS50887"/>
    </source>
</evidence>
<dbReference type="EMBL" id="JBHSLU010000008">
    <property type="protein sequence ID" value="MFC5504764.1"/>
    <property type="molecule type" value="Genomic_DNA"/>
</dbReference>
<organism evidence="5 6">
    <name type="scientific">Bosea massiliensis</name>
    <dbReference type="NCBI Taxonomy" id="151419"/>
    <lineage>
        <taxon>Bacteria</taxon>
        <taxon>Pseudomonadati</taxon>
        <taxon>Pseudomonadota</taxon>
        <taxon>Alphaproteobacteria</taxon>
        <taxon>Hyphomicrobiales</taxon>
        <taxon>Boseaceae</taxon>
        <taxon>Bosea</taxon>
    </lineage>
</organism>
<dbReference type="NCBIfam" id="TIGR00254">
    <property type="entry name" value="GGDEF"/>
    <property type="match status" value="1"/>
</dbReference>
<dbReference type="Gene3D" id="3.30.70.270">
    <property type="match status" value="1"/>
</dbReference>
<dbReference type="InterPro" id="IPR029787">
    <property type="entry name" value="Nucleotide_cyclase"/>
</dbReference>
<dbReference type="InterPro" id="IPR043128">
    <property type="entry name" value="Rev_trsase/Diguanyl_cyclase"/>
</dbReference>
<accession>A0ABW0NWM3</accession>
<evidence type="ECO:0000313" key="6">
    <source>
        <dbReference type="Proteomes" id="UP001596060"/>
    </source>
</evidence>
<dbReference type="RefSeq" id="WP_066724916.1">
    <property type="nucleotide sequence ID" value="NZ_JBHSLU010000008.1"/>
</dbReference>
<dbReference type="PROSITE" id="PS50887">
    <property type="entry name" value="GGDEF"/>
    <property type="match status" value="1"/>
</dbReference>
<keyword evidence="3" id="KW-1133">Transmembrane helix</keyword>
<evidence type="ECO:0000256" key="3">
    <source>
        <dbReference type="SAM" id="Phobius"/>
    </source>
</evidence>
<feature type="transmembrane region" description="Helical" evidence="3">
    <location>
        <begin position="35"/>
        <end position="55"/>
    </location>
</feature>
<feature type="transmembrane region" description="Helical" evidence="3">
    <location>
        <begin position="190"/>
        <end position="210"/>
    </location>
</feature>
<feature type="domain" description="GGDEF" evidence="4">
    <location>
        <begin position="251"/>
        <end position="384"/>
    </location>
</feature>
<reference evidence="6" key="1">
    <citation type="journal article" date="2019" name="Int. J. Syst. Evol. Microbiol.">
        <title>The Global Catalogue of Microorganisms (GCM) 10K type strain sequencing project: providing services to taxonomists for standard genome sequencing and annotation.</title>
        <authorList>
            <consortium name="The Broad Institute Genomics Platform"/>
            <consortium name="The Broad Institute Genome Sequencing Center for Infectious Disease"/>
            <person name="Wu L."/>
            <person name="Ma J."/>
        </authorList>
    </citation>
    <scope>NUCLEOTIDE SEQUENCE [LARGE SCALE GENOMIC DNA]</scope>
    <source>
        <strain evidence="6">CCUG 43117</strain>
    </source>
</reference>
<keyword evidence="6" id="KW-1185">Reference proteome</keyword>
<keyword evidence="3" id="KW-0472">Membrane</keyword>
<dbReference type="Pfam" id="PF00990">
    <property type="entry name" value="GGDEF"/>
    <property type="match status" value="1"/>
</dbReference>
<sequence length="388" mass="41882">MPLDLRTIYAVAAATSIILGLLQLGAFATGRFGRWPLWWGLSSLLIGTGVVLVVLRGTLPDEVTMALANTLAWAGYLLVLVSVRSFAGLHTRLSHYLIGVIAPMILLVAWMEPGGFPKRAALVALLWACCDGAVAREGYRLATRSGLRSAWILVALYLPTSLLFLTRAVLAWHGHFGEELFPPDPVPLHWTAVAGSAIVLARGNALLLLATERSERQLAALAQHDPLTGAKNRSGLEQAVTALARDGDHPRRAALLLVDIDHFKTLNDTHGHAAGDEILRLFADVARSQLREGDVVARHGGDEFVVMLPGLGLDEGMRVAERLRLAFATALTARPGLPGTSTLSIGVTEGDTASLPFDRMLADADSALYRSKRLGRDRVQARQEERAR</sequence>
<comment type="caution">
    <text evidence="5">The sequence shown here is derived from an EMBL/GenBank/DDBJ whole genome shotgun (WGS) entry which is preliminary data.</text>
</comment>
<feature type="transmembrane region" description="Helical" evidence="3">
    <location>
        <begin position="93"/>
        <end position="111"/>
    </location>
</feature>